<dbReference type="PANTHER" id="PTHR23227:SF67">
    <property type="entry name" value="CRANIOFACIAL DEVELOPMENT PROTEIN 2-LIKE"/>
    <property type="match status" value="1"/>
</dbReference>
<dbReference type="Gene3D" id="3.60.10.10">
    <property type="entry name" value="Endonuclease/exonuclease/phosphatase"/>
    <property type="match status" value="1"/>
</dbReference>
<reference evidence="2" key="1">
    <citation type="submission" date="2011-12" db="EMBL/GenBank/DDBJ databases">
        <title>The Draft Genome of Lepisosteus oculatus.</title>
        <authorList>
            <consortium name="The Broad Institute Genome Assembly &amp; Analysis Group"/>
            <consortium name="Computational R&amp;D Group"/>
            <consortium name="and Sequencing Platform"/>
            <person name="Di Palma F."/>
            <person name="Alfoldi J."/>
            <person name="Johnson J."/>
            <person name="Berlin A."/>
            <person name="Gnerre S."/>
            <person name="Jaffe D."/>
            <person name="MacCallum I."/>
            <person name="Young S."/>
            <person name="Walker B.J."/>
            <person name="Lander E.S."/>
            <person name="Lindblad-Toh K."/>
        </authorList>
    </citation>
    <scope>NUCLEOTIDE SEQUENCE [LARGE SCALE GENOMIC DNA]</scope>
</reference>
<dbReference type="PANTHER" id="PTHR23227">
    <property type="entry name" value="BUCENTAUR RELATED"/>
    <property type="match status" value="1"/>
</dbReference>
<dbReference type="InterPro" id="IPR027124">
    <property type="entry name" value="Swc5/CFDP1/2"/>
</dbReference>
<dbReference type="SUPFAM" id="SSF56219">
    <property type="entry name" value="DNase I-like"/>
    <property type="match status" value="1"/>
</dbReference>
<dbReference type="OMA" id="YHLMING"/>
<protein>
    <recommendedName>
        <fullName evidence="3">Endonuclease/exonuclease/phosphatase domain-containing protein</fullName>
    </recommendedName>
</protein>
<accession>W5M2U1</accession>
<evidence type="ECO:0000313" key="2">
    <source>
        <dbReference type="Proteomes" id="UP000018468"/>
    </source>
</evidence>
<evidence type="ECO:0000313" key="1">
    <source>
        <dbReference type="Ensembl" id="ENSLOCP00000002699.1"/>
    </source>
</evidence>
<keyword evidence="2" id="KW-1185">Reference proteome</keyword>
<dbReference type="AlphaFoldDB" id="W5M2U1"/>
<dbReference type="Ensembl" id="ENSLOCT00000002705.1">
    <property type="protein sequence ID" value="ENSLOCP00000002699.1"/>
    <property type="gene ID" value="ENSLOCG00000002296.1"/>
</dbReference>
<dbReference type="HOGENOM" id="CLU_000680_8_2_1"/>
<sequence>VNELDKYNVGIASLQEIGWRGTDTMQLVRPICLVLALRSRKSSKTAVIAYRARNERLCTLHLKTRMFNVTLICMHAPTREAEDEEKESFYNDLEAACDEAPRHDVKIILGDMNAKAGREPVYRLTIGKESLHEETNDNGFRLIRFAMSKGMTISSTWFPHKCIHKATWRSMELHR</sequence>
<dbReference type="Bgee" id="ENSLOCG00000002296">
    <property type="expression patterns" value="Expressed in liver and 3 other cell types or tissues"/>
</dbReference>
<evidence type="ECO:0008006" key="3">
    <source>
        <dbReference type="Google" id="ProtNLM"/>
    </source>
</evidence>
<dbReference type="EMBL" id="AHAT01011609">
    <property type="status" value="NOT_ANNOTATED_CDS"/>
    <property type="molecule type" value="Genomic_DNA"/>
</dbReference>
<dbReference type="InterPro" id="IPR036691">
    <property type="entry name" value="Endo/exonu/phosph_ase_sf"/>
</dbReference>
<organism evidence="1 2">
    <name type="scientific">Lepisosteus oculatus</name>
    <name type="common">Spotted gar</name>
    <dbReference type="NCBI Taxonomy" id="7918"/>
    <lineage>
        <taxon>Eukaryota</taxon>
        <taxon>Metazoa</taxon>
        <taxon>Chordata</taxon>
        <taxon>Craniata</taxon>
        <taxon>Vertebrata</taxon>
        <taxon>Euteleostomi</taxon>
        <taxon>Actinopterygii</taxon>
        <taxon>Neopterygii</taxon>
        <taxon>Holostei</taxon>
        <taxon>Semionotiformes</taxon>
        <taxon>Lepisosteidae</taxon>
        <taxon>Lepisosteus</taxon>
    </lineage>
</organism>
<proteinExistence type="predicted"/>
<dbReference type="GeneTree" id="ENSGT00940000163895"/>
<name>W5M2U1_LEPOC</name>
<dbReference type="Proteomes" id="UP000018468">
    <property type="component" value="Linkage group LG12"/>
</dbReference>
<reference evidence="1" key="3">
    <citation type="submission" date="2025-09" db="UniProtKB">
        <authorList>
            <consortium name="Ensembl"/>
        </authorList>
    </citation>
    <scope>IDENTIFICATION</scope>
</reference>
<reference evidence="1" key="2">
    <citation type="submission" date="2025-08" db="UniProtKB">
        <authorList>
            <consortium name="Ensembl"/>
        </authorList>
    </citation>
    <scope>IDENTIFICATION</scope>
</reference>